<accession>A0A6H5GGI1</accession>
<evidence type="ECO:0000313" key="2">
    <source>
        <dbReference type="Proteomes" id="UP000479000"/>
    </source>
</evidence>
<evidence type="ECO:0000313" key="1">
    <source>
        <dbReference type="EMBL" id="CAB0002587.1"/>
    </source>
</evidence>
<dbReference type="EMBL" id="CADCXU010012667">
    <property type="protein sequence ID" value="CAB0002587.1"/>
    <property type="molecule type" value="Genomic_DNA"/>
</dbReference>
<organism evidence="1 2">
    <name type="scientific">Nesidiocoris tenuis</name>
    <dbReference type="NCBI Taxonomy" id="355587"/>
    <lineage>
        <taxon>Eukaryota</taxon>
        <taxon>Metazoa</taxon>
        <taxon>Ecdysozoa</taxon>
        <taxon>Arthropoda</taxon>
        <taxon>Hexapoda</taxon>
        <taxon>Insecta</taxon>
        <taxon>Pterygota</taxon>
        <taxon>Neoptera</taxon>
        <taxon>Paraneoptera</taxon>
        <taxon>Hemiptera</taxon>
        <taxon>Heteroptera</taxon>
        <taxon>Panheteroptera</taxon>
        <taxon>Cimicomorpha</taxon>
        <taxon>Miridae</taxon>
        <taxon>Dicyphina</taxon>
        <taxon>Nesidiocoris</taxon>
    </lineage>
</organism>
<sequence>DEKLFLLDAWTIHRESVSSFAEDSEAYIVTKDNFIRIRGFSILSDDIVDKGKVYIACALENCNGTLHFQNGKQVENATKKQHLDASLFFVQVVTFPRSGKYRIHHLHSGQYNVSVTSPQVRNMRVTKNFTVQPTGLYASIIYRSQGKIGFRTFSMTTPSELNVSLFFVLVFYTVYVQKDAMTYISVPSLKIYGLDCRIQVLEHESAIKNFCPYAVSSKTHRRSGPISKKKKKKNERLANFPVTCTSYKGILRINSRPLKNDQIRMNQKSGHRNYKRFSSSGNSAVLRAARCRFCPSRNASIIVGKARLALMLPSATGIVVVLWKHSVVREEQHLGVCSRRTSANEERRGQTIRYLINIYLNK</sequence>
<name>A0A6H5GGI1_9HEMI</name>
<proteinExistence type="predicted"/>
<reference evidence="1 2" key="1">
    <citation type="submission" date="2020-02" db="EMBL/GenBank/DDBJ databases">
        <authorList>
            <person name="Ferguson B K."/>
        </authorList>
    </citation>
    <scope>NUCLEOTIDE SEQUENCE [LARGE SCALE GENOMIC DNA]</scope>
</reference>
<gene>
    <name evidence="1" type="ORF">NTEN_LOCUS8374</name>
</gene>
<dbReference type="Proteomes" id="UP000479000">
    <property type="component" value="Unassembled WGS sequence"/>
</dbReference>
<protein>
    <submittedName>
        <fullName evidence="1">Uncharacterized protein</fullName>
    </submittedName>
</protein>
<keyword evidence="2" id="KW-1185">Reference proteome</keyword>
<dbReference type="AlphaFoldDB" id="A0A6H5GGI1"/>
<feature type="non-terminal residue" evidence="1">
    <location>
        <position position="1"/>
    </location>
</feature>